<organism evidence="1">
    <name type="scientific">Acinetobacter larvae</name>
    <dbReference type="NCBI Taxonomy" id="1789224"/>
    <lineage>
        <taxon>Bacteria</taxon>
        <taxon>Pseudomonadati</taxon>
        <taxon>Pseudomonadota</taxon>
        <taxon>Gammaproteobacteria</taxon>
        <taxon>Moraxellales</taxon>
        <taxon>Moraxellaceae</taxon>
        <taxon>Acinetobacter</taxon>
    </lineage>
</organism>
<protein>
    <submittedName>
        <fullName evidence="1">Uncharacterized protein</fullName>
    </submittedName>
</protein>
<proteinExistence type="predicted"/>
<dbReference type="AlphaFoldDB" id="A0A1J0RI66"/>
<sequence length="80" mass="9340">MNEVCNALKDAFLNTEVEKNKIYSQSQINFYVKSSIKSCFDIFMTEYPNIEVIKLKEPTKFLAHSIQLTPLKKGLEKFFN</sequence>
<reference evidence="1" key="1">
    <citation type="submission" date="2016-11" db="EMBL/GenBank/DDBJ databases">
        <authorList>
            <person name="Jaros S."/>
            <person name="Januszkiewicz K."/>
            <person name="Wedrychowicz H."/>
        </authorList>
    </citation>
    <scope>NUCLEOTIDE SEQUENCE</scope>
    <source>
        <strain evidence="1">BRTC-1</strain>
        <plasmid evidence="1">pRW1</plasmid>
    </source>
</reference>
<dbReference type="EMBL" id="CP018141">
    <property type="protein sequence ID" value="APD77615.1"/>
    <property type="molecule type" value="Genomic_DNA"/>
</dbReference>
<evidence type="ECO:0000313" key="1">
    <source>
        <dbReference type="EMBL" id="APD77615.1"/>
    </source>
</evidence>
<dbReference type="RefSeq" id="WP_168455038.1">
    <property type="nucleotide sequence ID" value="NZ_CP018141.1"/>
</dbReference>
<name>A0A1J0RI66_9GAMM</name>
<accession>A0A1J0RI66</accession>
<geneLocation type="plasmid" evidence="1">
    <name>pRW1</name>
</geneLocation>
<gene>
    <name evidence="1" type="ORF">BFG52_16550</name>
</gene>
<keyword evidence="1" id="KW-0614">Plasmid</keyword>